<accession>A0AAV2YVC7</accession>
<dbReference type="PANTHER" id="PTHR22767:SF3">
    <property type="entry name" value="N-ALPHA-ACETYLTRANSFERASE 25, NATB AUXILIARY SUBUNIT"/>
    <property type="match status" value="1"/>
</dbReference>
<dbReference type="InterPro" id="IPR011990">
    <property type="entry name" value="TPR-like_helical_dom_sf"/>
</dbReference>
<dbReference type="AlphaFoldDB" id="A0AAV2YVC7"/>
<proteinExistence type="inferred from homology"/>
<dbReference type="GO" id="GO:0031416">
    <property type="term" value="C:NatB complex"/>
    <property type="evidence" value="ECO:0007669"/>
    <property type="project" value="TreeGrafter"/>
</dbReference>
<gene>
    <name evidence="3" type="ORF">N0F65_003820</name>
</gene>
<dbReference type="EMBL" id="DAKRPA010000143">
    <property type="protein sequence ID" value="DAZ97189.1"/>
    <property type="molecule type" value="Genomic_DNA"/>
</dbReference>
<organism evidence="3 4">
    <name type="scientific">Lagenidium giganteum</name>
    <dbReference type="NCBI Taxonomy" id="4803"/>
    <lineage>
        <taxon>Eukaryota</taxon>
        <taxon>Sar</taxon>
        <taxon>Stramenopiles</taxon>
        <taxon>Oomycota</taxon>
        <taxon>Peronosporomycetes</taxon>
        <taxon>Pythiales</taxon>
        <taxon>Pythiaceae</taxon>
    </lineage>
</organism>
<sequence>MDEESRLLNRYVRPIYDAIDNRQYKSAIKLCQHKKVAHLDIVQVLRAHCLERIGRVDEALDICRAVQKKKPTDDTLLNTMFLVFRLAGCEHEMLPTFEYACSHGEPNEELLQSLFFAYVRKGDLLKQQQTALKMFKAFNSLKHMCWASLSMMLQVEHGGAPVKMLALAEKMLQKTLRESKKNDGEALQLLLQIIELQSKPTDALAAFDEFANVVEEEPSHDDHHGHGHGHGHGHSHGHGESCSHGHDEPMAKGRAAEGEGVYEEDIELGPMQTIDKLSVEAGLAKAAGDWARCVKTYETLLQEHNADDWTFLKEYTNARFHMNQDLAAVETELTKYFAALQAAKGNEKLRGPRLILVHLQSELLEKHREQKAKPAKIQEAEQTLVQLILAYIEQFYSKTCCFSDLKAYLQLEKLSPATRKTFVDKIRTMFKEAKGVPAVSQSDEERAAGLNRLNRRLLALKILCFVGEYSESRCSIADLEELVVSLVNEYEVSSWMNLGSTGGQREVQYTDDLLLLAANLLLAIYQRAPTKRNVLFEAAALLEYGLEKSSCNFQMKILLCRVYAYLGACEAMLKRHEELDVKHIQLDSLSFLVFDKMLALCHFPEAQRLCESIARLHRSSASETPEYITRSYRFGVYTKVIDMTDFLHKKMEKSHTLAMARTELENFGLTIALANGPSKLHELLVSAEADTRLKTIDDMLASELSSNQHREVTVHWFKSALVGAGDSFPLDNSALVEVDRSANFESSIQWMKLYAAVQHLLRAVALGDHASAATSLEQYKQHVDQLGLVADSQDAKTKLWQWSNGIMSAVVQSIAAGDNDAQLEAVSHELTTLQEQTPELLDALLASVVTTADDSSVISPFGMNAMAALLNQGGLWATAALTSGLRFHSKKRSGSKRADSEAKCVSAFRGVLKTLQESYARLETEVGRLQVTSGSTAGGSIKAAPQHLDAARAKVDQLVQASYTTLQSRLSNMFRDRAALLRLALQK</sequence>
<reference evidence="3" key="2">
    <citation type="journal article" date="2023" name="Microbiol Resour">
        <title>Decontamination and Annotation of the Draft Genome Sequence of the Oomycete Lagenidium giganteum ARSEF 373.</title>
        <authorList>
            <person name="Morgan W.R."/>
            <person name="Tartar A."/>
        </authorList>
    </citation>
    <scope>NUCLEOTIDE SEQUENCE</scope>
    <source>
        <strain evidence="3">ARSEF 373</strain>
    </source>
</reference>
<evidence type="ECO:0000313" key="3">
    <source>
        <dbReference type="EMBL" id="DAZ97189.1"/>
    </source>
</evidence>
<name>A0AAV2YVC7_9STRA</name>
<protein>
    <submittedName>
        <fullName evidence="3">Uncharacterized protein</fullName>
    </submittedName>
</protein>
<comment type="caution">
    <text evidence="3">The sequence shown here is derived from an EMBL/GenBank/DDBJ whole genome shotgun (WGS) entry which is preliminary data.</text>
</comment>
<dbReference type="SUPFAM" id="SSF48452">
    <property type="entry name" value="TPR-like"/>
    <property type="match status" value="1"/>
</dbReference>
<reference evidence="3" key="1">
    <citation type="submission" date="2022-11" db="EMBL/GenBank/DDBJ databases">
        <authorList>
            <person name="Morgan W.R."/>
            <person name="Tartar A."/>
        </authorList>
    </citation>
    <scope>NUCLEOTIDE SEQUENCE</scope>
    <source>
        <strain evidence="3">ARSEF 373</strain>
    </source>
</reference>
<feature type="compositionally biased region" description="Basic and acidic residues" evidence="2">
    <location>
        <begin position="237"/>
        <end position="257"/>
    </location>
</feature>
<dbReference type="Pfam" id="PF09797">
    <property type="entry name" value="NatB_MDM20"/>
    <property type="match status" value="1"/>
</dbReference>
<feature type="region of interest" description="Disordered" evidence="2">
    <location>
        <begin position="216"/>
        <end position="259"/>
    </location>
</feature>
<evidence type="ECO:0000256" key="1">
    <source>
        <dbReference type="ARBA" id="ARBA00006298"/>
    </source>
</evidence>
<feature type="compositionally biased region" description="Basic residues" evidence="2">
    <location>
        <begin position="225"/>
        <end position="236"/>
    </location>
</feature>
<keyword evidence="4" id="KW-1185">Reference proteome</keyword>
<dbReference type="PANTHER" id="PTHR22767">
    <property type="entry name" value="N-TERMINAL ACETYLTRANSFERASE-RELATED"/>
    <property type="match status" value="1"/>
</dbReference>
<evidence type="ECO:0000313" key="4">
    <source>
        <dbReference type="Proteomes" id="UP001146120"/>
    </source>
</evidence>
<dbReference type="Proteomes" id="UP001146120">
    <property type="component" value="Unassembled WGS sequence"/>
</dbReference>
<dbReference type="InterPro" id="IPR019183">
    <property type="entry name" value="NAA25_NatB_aux_su"/>
</dbReference>
<comment type="similarity">
    <text evidence="1">Belongs to the MDM20/NAA25 family.</text>
</comment>
<dbReference type="Gene3D" id="1.25.40.1040">
    <property type="match status" value="1"/>
</dbReference>
<evidence type="ECO:0000256" key="2">
    <source>
        <dbReference type="SAM" id="MobiDB-lite"/>
    </source>
</evidence>